<protein>
    <submittedName>
        <fullName evidence="2">Uncharacterized protein</fullName>
    </submittedName>
</protein>
<evidence type="ECO:0000313" key="2">
    <source>
        <dbReference type="EMBL" id="PZX24727.1"/>
    </source>
</evidence>
<proteinExistence type="predicted"/>
<dbReference type="EMBL" id="QKZN01000009">
    <property type="protein sequence ID" value="PZX24727.1"/>
    <property type="molecule type" value="Genomic_DNA"/>
</dbReference>
<evidence type="ECO:0000256" key="1">
    <source>
        <dbReference type="SAM" id="MobiDB-lite"/>
    </source>
</evidence>
<dbReference type="AlphaFoldDB" id="A0A2W7NUE7"/>
<feature type="compositionally biased region" description="Polar residues" evidence="1">
    <location>
        <begin position="1"/>
        <end position="23"/>
    </location>
</feature>
<keyword evidence="3" id="KW-1185">Reference proteome</keyword>
<accession>A0A2W7NUE7</accession>
<reference evidence="2" key="1">
    <citation type="submission" date="2018-06" db="EMBL/GenBank/DDBJ databases">
        <title>Genomic Encyclopedia of Type Strains, Phase IV (KMG-V): Genome sequencing to study the core and pangenomes of soil and plant-associated prokaryotes.</title>
        <authorList>
            <person name="Whitman W."/>
        </authorList>
    </citation>
    <scope>NUCLEOTIDE SEQUENCE [LARGE SCALE GENOMIC DNA]</scope>
    <source>
        <strain evidence="2">MLR2-44</strain>
    </source>
</reference>
<dbReference type="Proteomes" id="UP000249638">
    <property type="component" value="Unassembled WGS sequence"/>
</dbReference>
<name>A0A2W7NUE7_9BURK</name>
<feature type="compositionally biased region" description="Basic and acidic residues" evidence="1">
    <location>
        <begin position="26"/>
        <end position="38"/>
    </location>
</feature>
<organism evidence="2 3">
    <name type="scientific">Cupriavidus phytorum</name>
    <dbReference type="NCBI Taxonomy" id="3024399"/>
    <lineage>
        <taxon>Bacteria</taxon>
        <taxon>Pseudomonadati</taxon>
        <taxon>Pseudomonadota</taxon>
        <taxon>Betaproteobacteria</taxon>
        <taxon>Burkholderiales</taxon>
        <taxon>Burkholderiaceae</taxon>
        <taxon>Cupriavidus</taxon>
    </lineage>
</organism>
<comment type="caution">
    <text evidence="2">The sequence shown here is derived from an EMBL/GenBank/DDBJ whole genome shotgun (WGS) entry which is preliminary data.</text>
</comment>
<evidence type="ECO:0000313" key="3">
    <source>
        <dbReference type="Proteomes" id="UP000249638"/>
    </source>
</evidence>
<sequence length="38" mass="4087">MSQASENMPAAHSTSARQATQGARGSVRERTDSRYPPP</sequence>
<feature type="region of interest" description="Disordered" evidence="1">
    <location>
        <begin position="1"/>
        <end position="38"/>
    </location>
</feature>
<gene>
    <name evidence="2" type="ORF">C7416_109130</name>
</gene>